<dbReference type="Proteomes" id="UP000006055">
    <property type="component" value="Chromosome"/>
</dbReference>
<dbReference type="InterPro" id="IPR028366">
    <property type="entry name" value="PhoU"/>
</dbReference>
<feature type="domain" description="PhoU" evidence="9">
    <location>
        <begin position="18"/>
        <end position="103"/>
    </location>
</feature>
<gene>
    <name evidence="10" type="ordered locus">Desti_5067</name>
</gene>
<dbReference type="GO" id="GO:0006817">
    <property type="term" value="P:phosphate ion transport"/>
    <property type="evidence" value="ECO:0007669"/>
    <property type="project" value="UniProtKB-KW"/>
</dbReference>
<dbReference type="GO" id="GO:0030643">
    <property type="term" value="P:intracellular phosphate ion homeostasis"/>
    <property type="evidence" value="ECO:0007669"/>
    <property type="project" value="InterPro"/>
</dbReference>
<dbReference type="KEGG" id="dti:Desti_5067"/>
<name>I4CDN6_DESTA</name>
<evidence type="ECO:0000256" key="3">
    <source>
        <dbReference type="ARBA" id="ARBA00011738"/>
    </source>
</evidence>
<dbReference type="NCBIfam" id="TIGR02135">
    <property type="entry name" value="phoU_full"/>
    <property type="match status" value="1"/>
</dbReference>
<comment type="subcellular location">
    <subcellularLocation>
        <location evidence="1 8">Cytoplasm</location>
    </subcellularLocation>
</comment>
<evidence type="ECO:0000256" key="4">
    <source>
        <dbReference type="ARBA" id="ARBA00022448"/>
    </source>
</evidence>
<dbReference type="PATRIC" id="fig|706587.4.peg.5740"/>
<keyword evidence="5 8" id="KW-0963">Cytoplasm</keyword>
<organism evidence="10 11">
    <name type="scientific">Desulfomonile tiedjei (strain ATCC 49306 / DSM 6799 / DCB-1)</name>
    <dbReference type="NCBI Taxonomy" id="706587"/>
    <lineage>
        <taxon>Bacteria</taxon>
        <taxon>Pseudomonadati</taxon>
        <taxon>Thermodesulfobacteriota</taxon>
        <taxon>Desulfomonilia</taxon>
        <taxon>Desulfomonilales</taxon>
        <taxon>Desulfomonilaceae</taxon>
        <taxon>Desulfomonile</taxon>
    </lineage>
</organism>
<protein>
    <recommendedName>
        <fullName evidence="8">Phosphate-specific transport system accessory protein PhoU</fullName>
    </recommendedName>
</protein>
<keyword evidence="6 8" id="KW-0592">Phosphate transport</keyword>
<dbReference type="eggNOG" id="COG0704">
    <property type="taxonomic scope" value="Bacteria"/>
</dbReference>
<comment type="similarity">
    <text evidence="2 8">Belongs to the PhoU family.</text>
</comment>
<dbReference type="FunFam" id="1.20.58.220:FF:000004">
    <property type="entry name" value="Phosphate-specific transport system accessory protein PhoU"/>
    <property type="match status" value="1"/>
</dbReference>
<comment type="subunit">
    <text evidence="3 8">Homodimer.</text>
</comment>
<evidence type="ECO:0000313" key="11">
    <source>
        <dbReference type="Proteomes" id="UP000006055"/>
    </source>
</evidence>
<dbReference type="InterPro" id="IPR026022">
    <property type="entry name" value="PhoU_dom"/>
</dbReference>
<dbReference type="Pfam" id="PF01895">
    <property type="entry name" value="PhoU"/>
    <property type="match status" value="2"/>
</dbReference>
<dbReference type="RefSeq" id="WP_014812780.1">
    <property type="nucleotide sequence ID" value="NC_018025.1"/>
</dbReference>
<dbReference type="GO" id="GO:0005737">
    <property type="term" value="C:cytoplasm"/>
    <property type="evidence" value="ECO:0007669"/>
    <property type="project" value="UniProtKB-SubCell"/>
</dbReference>
<dbReference type="GO" id="GO:0045936">
    <property type="term" value="P:negative regulation of phosphate metabolic process"/>
    <property type="evidence" value="ECO:0007669"/>
    <property type="project" value="InterPro"/>
</dbReference>
<dbReference type="PIRSF" id="PIRSF003107">
    <property type="entry name" value="PhoU"/>
    <property type="match status" value="1"/>
</dbReference>
<evidence type="ECO:0000256" key="2">
    <source>
        <dbReference type="ARBA" id="ARBA00008107"/>
    </source>
</evidence>
<dbReference type="HOGENOM" id="CLU_078518_3_0_7"/>
<comment type="function">
    <text evidence="7 8">Plays a role in the regulation of phosphate uptake.</text>
</comment>
<feature type="domain" description="PhoU" evidence="9">
    <location>
        <begin position="121"/>
        <end position="205"/>
    </location>
</feature>
<dbReference type="PANTHER" id="PTHR42930:SF3">
    <property type="entry name" value="PHOSPHATE-SPECIFIC TRANSPORT SYSTEM ACCESSORY PROTEIN PHOU"/>
    <property type="match status" value="1"/>
</dbReference>
<evidence type="ECO:0000256" key="6">
    <source>
        <dbReference type="ARBA" id="ARBA00022592"/>
    </source>
</evidence>
<evidence type="ECO:0000313" key="10">
    <source>
        <dbReference type="EMBL" id="AFM27677.1"/>
    </source>
</evidence>
<keyword evidence="11" id="KW-1185">Reference proteome</keyword>
<evidence type="ECO:0000256" key="1">
    <source>
        <dbReference type="ARBA" id="ARBA00004496"/>
    </source>
</evidence>
<sequence>MRIRLQRDIDRLKKQVVSLATLVEERFRLAIRAVECRDADLARKVIIGDAEIDQKEVDIEEECLKILALHQPVADHLRYIISVLKLNNDLERIGDLAVNIAQKAEVVASKLELPIPFDYVTMSQRAGEMLEESLNSLVNLDLHLAYRVCAQDDEVDFMKSAMQLQFAEEIRKAKEEHIEPLIHLFLISRHLERIADHATNIAEDVIYMITGEIHRHKGFEYHHSEE</sequence>
<dbReference type="STRING" id="706587.Desti_5067"/>
<keyword evidence="4 8" id="KW-0813">Transport</keyword>
<dbReference type="Gene3D" id="1.20.58.220">
    <property type="entry name" value="Phosphate transport system protein phou homolog 2, domain 2"/>
    <property type="match status" value="1"/>
</dbReference>
<dbReference type="PANTHER" id="PTHR42930">
    <property type="entry name" value="PHOSPHATE-SPECIFIC TRANSPORT SYSTEM ACCESSORY PROTEIN PHOU"/>
    <property type="match status" value="1"/>
</dbReference>
<evidence type="ECO:0000259" key="9">
    <source>
        <dbReference type="Pfam" id="PF01895"/>
    </source>
</evidence>
<reference evidence="11" key="1">
    <citation type="submission" date="2012-06" db="EMBL/GenBank/DDBJ databases">
        <title>Complete sequence of chromosome of Desulfomonile tiedjei DSM 6799.</title>
        <authorList>
            <person name="Lucas S."/>
            <person name="Copeland A."/>
            <person name="Lapidus A."/>
            <person name="Glavina del Rio T."/>
            <person name="Dalin E."/>
            <person name="Tice H."/>
            <person name="Bruce D."/>
            <person name="Goodwin L."/>
            <person name="Pitluck S."/>
            <person name="Peters L."/>
            <person name="Ovchinnikova G."/>
            <person name="Zeytun A."/>
            <person name="Lu M."/>
            <person name="Kyrpides N."/>
            <person name="Mavromatis K."/>
            <person name="Ivanova N."/>
            <person name="Brettin T."/>
            <person name="Detter J.C."/>
            <person name="Han C."/>
            <person name="Larimer F."/>
            <person name="Land M."/>
            <person name="Hauser L."/>
            <person name="Markowitz V."/>
            <person name="Cheng J.-F."/>
            <person name="Hugenholtz P."/>
            <person name="Woyke T."/>
            <person name="Wu D."/>
            <person name="Spring S."/>
            <person name="Schroeder M."/>
            <person name="Brambilla E."/>
            <person name="Klenk H.-P."/>
            <person name="Eisen J.A."/>
        </authorList>
    </citation>
    <scope>NUCLEOTIDE SEQUENCE [LARGE SCALE GENOMIC DNA]</scope>
    <source>
        <strain evidence="11">ATCC 49306 / DSM 6799 / DCB-1</strain>
    </source>
</reference>
<dbReference type="SUPFAM" id="SSF109755">
    <property type="entry name" value="PhoU-like"/>
    <property type="match status" value="1"/>
</dbReference>
<dbReference type="AlphaFoldDB" id="I4CDN6"/>
<evidence type="ECO:0000256" key="7">
    <source>
        <dbReference type="ARBA" id="ARBA00056181"/>
    </source>
</evidence>
<dbReference type="InterPro" id="IPR038078">
    <property type="entry name" value="PhoU-like_sf"/>
</dbReference>
<accession>I4CDN6</accession>
<dbReference type="OrthoDB" id="9814256at2"/>
<evidence type="ECO:0000256" key="5">
    <source>
        <dbReference type="ARBA" id="ARBA00022490"/>
    </source>
</evidence>
<dbReference type="EMBL" id="CP003360">
    <property type="protein sequence ID" value="AFM27677.1"/>
    <property type="molecule type" value="Genomic_DNA"/>
</dbReference>
<evidence type="ECO:0000256" key="8">
    <source>
        <dbReference type="PIRNR" id="PIRNR003107"/>
    </source>
</evidence>
<proteinExistence type="inferred from homology"/>